<dbReference type="Proteomes" id="UP001612915">
    <property type="component" value="Unassembled WGS sequence"/>
</dbReference>
<evidence type="ECO:0008006" key="3">
    <source>
        <dbReference type="Google" id="ProtNLM"/>
    </source>
</evidence>
<evidence type="ECO:0000313" key="1">
    <source>
        <dbReference type="EMBL" id="MFI7586243.1"/>
    </source>
</evidence>
<gene>
    <name evidence="1" type="ORF">ACIB24_04140</name>
</gene>
<organism evidence="1 2">
    <name type="scientific">Spongisporangium articulatum</name>
    <dbReference type="NCBI Taxonomy" id="3362603"/>
    <lineage>
        <taxon>Bacteria</taxon>
        <taxon>Bacillati</taxon>
        <taxon>Actinomycetota</taxon>
        <taxon>Actinomycetes</taxon>
        <taxon>Kineosporiales</taxon>
        <taxon>Kineosporiaceae</taxon>
        <taxon>Spongisporangium</taxon>
    </lineage>
</organism>
<dbReference type="EMBL" id="JBITLV010000001">
    <property type="protein sequence ID" value="MFI7586243.1"/>
    <property type="molecule type" value="Genomic_DNA"/>
</dbReference>
<protein>
    <recommendedName>
        <fullName evidence="3">Knr4/Smi1-like domain-containing protein</fullName>
    </recommendedName>
</protein>
<comment type="caution">
    <text evidence="1">The sequence shown here is derived from an EMBL/GenBank/DDBJ whole genome shotgun (WGS) entry which is preliminary data.</text>
</comment>
<evidence type="ECO:0000313" key="2">
    <source>
        <dbReference type="Proteomes" id="UP001612915"/>
    </source>
</evidence>
<reference evidence="1 2" key="1">
    <citation type="submission" date="2024-10" db="EMBL/GenBank/DDBJ databases">
        <title>The Natural Products Discovery Center: Release of the First 8490 Sequenced Strains for Exploring Actinobacteria Biosynthetic Diversity.</title>
        <authorList>
            <person name="Kalkreuter E."/>
            <person name="Kautsar S.A."/>
            <person name="Yang D."/>
            <person name="Bader C.D."/>
            <person name="Teijaro C.N."/>
            <person name="Fluegel L."/>
            <person name="Davis C.M."/>
            <person name="Simpson J.R."/>
            <person name="Lauterbach L."/>
            <person name="Steele A.D."/>
            <person name="Gui C."/>
            <person name="Meng S."/>
            <person name="Li G."/>
            <person name="Viehrig K."/>
            <person name="Ye F."/>
            <person name="Su P."/>
            <person name="Kiefer A.F."/>
            <person name="Nichols A."/>
            <person name="Cepeda A.J."/>
            <person name="Yan W."/>
            <person name="Fan B."/>
            <person name="Jiang Y."/>
            <person name="Adhikari A."/>
            <person name="Zheng C.-J."/>
            <person name="Schuster L."/>
            <person name="Cowan T.M."/>
            <person name="Smanski M.J."/>
            <person name="Chevrette M.G."/>
            <person name="De Carvalho L.P.S."/>
            <person name="Shen B."/>
        </authorList>
    </citation>
    <scope>NUCLEOTIDE SEQUENCE [LARGE SCALE GENOMIC DNA]</scope>
    <source>
        <strain evidence="1 2">NPDC049639</strain>
    </source>
</reference>
<accession>A0ABW8AIP8</accession>
<dbReference type="RefSeq" id="WP_398275548.1">
    <property type="nucleotide sequence ID" value="NZ_JBITLV010000001.1"/>
</dbReference>
<proteinExistence type="predicted"/>
<sequence length="199" mass="21510">MTELAALLHRWDECWARAGVRLDEHLAAGAAADDVRARLAEAGLSAAPAEVVEWFGWHSCRCDPDTSPVDHQPAALEWALAERAGRLADAGRAAADMAPDDAPWNRAEHWFRPSWLPLASSGGGVVVAEIEPGAPTCRVFDVQWDRAGWDWNTPVAGSLGDALKQWIAQVDSGAWTFTPGRSRAEAAGLSIEVRTPRLL</sequence>
<keyword evidence="2" id="KW-1185">Reference proteome</keyword>
<name>A0ABW8AIP8_9ACTN</name>